<accession>A0A5B7HLI4</accession>
<sequence length="101" mass="11495">MISSNNSPPSRSSQYQVGVNRDRDPGIYNVRIAETPPAREKQLRGASYEIGDFLLPKVASRLAGCNSRSKHIHTILHIHTSRLTLTGVRVWRYAWSSIRMY</sequence>
<name>A0A5B7HLI4_PORTR</name>
<keyword evidence="3" id="KW-1185">Reference proteome</keyword>
<dbReference type="EMBL" id="VSRR010031144">
    <property type="protein sequence ID" value="MPC70445.1"/>
    <property type="molecule type" value="Genomic_DNA"/>
</dbReference>
<protein>
    <submittedName>
        <fullName evidence="2">Uncharacterized protein</fullName>
    </submittedName>
</protein>
<dbReference type="AlphaFoldDB" id="A0A5B7HLI4"/>
<feature type="region of interest" description="Disordered" evidence="1">
    <location>
        <begin position="1"/>
        <end position="23"/>
    </location>
</feature>
<gene>
    <name evidence="2" type="ORF">E2C01_064694</name>
</gene>
<evidence type="ECO:0000313" key="3">
    <source>
        <dbReference type="Proteomes" id="UP000324222"/>
    </source>
</evidence>
<feature type="compositionally biased region" description="Low complexity" evidence="1">
    <location>
        <begin position="1"/>
        <end position="13"/>
    </location>
</feature>
<proteinExistence type="predicted"/>
<evidence type="ECO:0000256" key="1">
    <source>
        <dbReference type="SAM" id="MobiDB-lite"/>
    </source>
</evidence>
<organism evidence="2 3">
    <name type="scientific">Portunus trituberculatus</name>
    <name type="common">Swimming crab</name>
    <name type="synonym">Neptunus trituberculatus</name>
    <dbReference type="NCBI Taxonomy" id="210409"/>
    <lineage>
        <taxon>Eukaryota</taxon>
        <taxon>Metazoa</taxon>
        <taxon>Ecdysozoa</taxon>
        <taxon>Arthropoda</taxon>
        <taxon>Crustacea</taxon>
        <taxon>Multicrustacea</taxon>
        <taxon>Malacostraca</taxon>
        <taxon>Eumalacostraca</taxon>
        <taxon>Eucarida</taxon>
        <taxon>Decapoda</taxon>
        <taxon>Pleocyemata</taxon>
        <taxon>Brachyura</taxon>
        <taxon>Eubrachyura</taxon>
        <taxon>Portunoidea</taxon>
        <taxon>Portunidae</taxon>
        <taxon>Portuninae</taxon>
        <taxon>Portunus</taxon>
    </lineage>
</organism>
<reference evidence="2 3" key="1">
    <citation type="submission" date="2019-05" db="EMBL/GenBank/DDBJ databases">
        <title>Another draft genome of Portunus trituberculatus and its Hox gene families provides insights of decapod evolution.</title>
        <authorList>
            <person name="Jeong J.-H."/>
            <person name="Song I."/>
            <person name="Kim S."/>
            <person name="Choi T."/>
            <person name="Kim D."/>
            <person name="Ryu S."/>
            <person name="Kim W."/>
        </authorList>
    </citation>
    <scope>NUCLEOTIDE SEQUENCE [LARGE SCALE GENOMIC DNA]</scope>
    <source>
        <tissue evidence="2">Muscle</tissue>
    </source>
</reference>
<evidence type="ECO:0000313" key="2">
    <source>
        <dbReference type="EMBL" id="MPC70445.1"/>
    </source>
</evidence>
<comment type="caution">
    <text evidence="2">The sequence shown here is derived from an EMBL/GenBank/DDBJ whole genome shotgun (WGS) entry which is preliminary data.</text>
</comment>
<dbReference type="Proteomes" id="UP000324222">
    <property type="component" value="Unassembled WGS sequence"/>
</dbReference>